<comment type="caution">
    <text evidence="2">The sequence shown here is derived from an EMBL/GenBank/DDBJ whole genome shotgun (WGS) entry which is preliminary data.</text>
</comment>
<dbReference type="Proteomes" id="UP000280501">
    <property type="component" value="Unassembled WGS sequence"/>
</dbReference>
<evidence type="ECO:0000313" key="2">
    <source>
        <dbReference type="EMBL" id="RPF21445.1"/>
    </source>
</evidence>
<proteinExistence type="predicted"/>
<evidence type="ECO:0000256" key="1">
    <source>
        <dbReference type="SAM" id="MobiDB-lite"/>
    </source>
</evidence>
<keyword evidence="3" id="KW-1185">Reference proteome</keyword>
<reference evidence="2 3" key="1">
    <citation type="submission" date="2018-11" db="EMBL/GenBank/DDBJ databases">
        <title>Sequencing the genomes of 1000 actinobacteria strains.</title>
        <authorList>
            <person name="Klenk H.-P."/>
        </authorList>
    </citation>
    <scope>NUCLEOTIDE SEQUENCE [LARGE SCALE GENOMIC DNA]</scope>
    <source>
        <strain evidence="2 3">DSM 15700</strain>
    </source>
</reference>
<protein>
    <submittedName>
        <fullName evidence="2">Uncharacterized protein</fullName>
    </submittedName>
</protein>
<evidence type="ECO:0000313" key="3">
    <source>
        <dbReference type="Proteomes" id="UP000280501"/>
    </source>
</evidence>
<gene>
    <name evidence="2" type="ORF">EDD34_2073</name>
</gene>
<dbReference type="AlphaFoldDB" id="A0A3N4ZKI7"/>
<feature type="region of interest" description="Disordered" evidence="1">
    <location>
        <begin position="130"/>
        <end position="155"/>
    </location>
</feature>
<dbReference type="RefSeq" id="WP_123814477.1">
    <property type="nucleotide sequence ID" value="NZ_RKQZ01000001.1"/>
</dbReference>
<dbReference type="EMBL" id="RKQZ01000001">
    <property type="protein sequence ID" value="RPF21445.1"/>
    <property type="molecule type" value="Genomic_DNA"/>
</dbReference>
<sequence>MTGHGDHRTAADDAYEAARRLAHATIRFDHPEDPYDGTQQRPEYPDETYGVLGNVLAVLRSLHQVVQQVEACQHRSIARATGIDHAPATGRELTAAAHAHLRDAIFAIDRAHARLDRALGATSAIIWQLSTPTTPPRRDRVPLPPAALTDDPPALYGTADVRHAAAEGPGL</sequence>
<organism evidence="2 3">
    <name type="scientific">Myceligenerans xiligouense</name>
    <dbReference type="NCBI Taxonomy" id="253184"/>
    <lineage>
        <taxon>Bacteria</taxon>
        <taxon>Bacillati</taxon>
        <taxon>Actinomycetota</taxon>
        <taxon>Actinomycetes</taxon>
        <taxon>Micrococcales</taxon>
        <taxon>Promicromonosporaceae</taxon>
        <taxon>Myceligenerans</taxon>
    </lineage>
</organism>
<name>A0A3N4ZKI7_9MICO</name>
<dbReference type="OrthoDB" id="3781658at2"/>
<accession>A0A3N4ZKI7</accession>
<feature type="compositionally biased region" description="Low complexity" evidence="1">
    <location>
        <begin position="146"/>
        <end position="155"/>
    </location>
</feature>